<gene>
    <name evidence="2" type="ORF">LY89DRAFT_50453</name>
</gene>
<keyword evidence="1" id="KW-0472">Membrane</keyword>
<protein>
    <submittedName>
        <fullName evidence="2">Uncharacterized protein</fullName>
    </submittedName>
</protein>
<accession>A0A194XC28</accession>
<dbReference type="AlphaFoldDB" id="A0A194XC28"/>
<dbReference type="InParanoid" id="A0A194XC28"/>
<dbReference type="RefSeq" id="XP_018071662.1">
    <property type="nucleotide sequence ID" value="XM_018207997.1"/>
</dbReference>
<evidence type="ECO:0000313" key="2">
    <source>
        <dbReference type="EMBL" id="KUJ17307.1"/>
    </source>
</evidence>
<keyword evidence="1" id="KW-1133">Transmembrane helix</keyword>
<feature type="transmembrane region" description="Helical" evidence="1">
    <location>
        <begin position="90"/>
        <end position="111"/>
    </location>
</feature>
<dbReference type="EMBL" id="KQ947414">
    <property type="protein sequence ID" value="KUJ17307.1"/>
    <property type="molecule type" value="Genomic_DNA"/>
</dbReference>
<proteinExistence type="predicted"/>
<evidence type="ECO:0000256" key="1">
    <source>
        <dbReference type="SAM" id="Phobius"/>
    </source>
</evidence>
<name>A0A194XC28_MOLSC</name>
<feature type="transmembrane region" description="Helical" evidence="1">
    <location>
        <begin position="12"/>
        <end position="29"/>
    </location>
</feature>
<organism evidence="2 3">
    <name type="scientific">Mollisia scopiformis</name>
    <name type="common">Conifer needle endophyte fungus</name>
    <name type="synonym">Phialocephala scopiformis</name>
    <dbReference type="NCBI Taxonomy" id="149040"/>
    <lineage>
        <taxon>Eukaryota</taxon>
        <taxon>Fungi</taxon>
        <taxon>Dikarya</taxon>
        <taxon>Ascomycota</taxon>
        <taxon>Pezizomycotina</taxon>
        <taxon>Leotiomycetes</taxon>
        <taxon>Helotiales</taxon>
        <taxon>Mollisiaceae</taxon>
        <taxon>Mollisia</taxon>
    </lineage>
</organism>
<keyword evidence="3" id="KW-1185">Reference proteome</keyword>
<sequence>MQPPSDPNFSNLFPVPTGLLACLLAWGKSQNRSFIERKKKRRSTYIHTGRRHSQPASQPVFENNRMKLYCTVRHRLPSGTVTALVSSDRVFFLLFFWFVCAVRGLLGYRAWYVCTDRKEEGALVVWRGNLRQAGSW</sequence>
<dbReference type="Proteomes" id="UP000070700">
    <property type="component" value="Unassembled WGS sequence"/>
</dbReference>
<reference evidence="2 3" key="1">
    <citation type="submission" date="2015-10" db="EMBL/GenBank/DDBJ databases">
        <title>Full genome of DAOMC 229536 Phialocephala scopiformis, a fungal endophyte of spruce producing the potent anti-insectan compound rugulosin.</title>
        <authorList>
            <consortium name="DOE Joint Genome Institute"/>
            <person name="Walker A.K."/>
            <person name="Frasz S.L."/>
            <person name="Seifert K.A."/>
            <person name="Miller J.D."/>
            <person name="Mondo S.J."/>
            <person name="Labutti K."/>
            <person name="Lipzen A."/>
            <person name="Dockter R."/>
            <person name="Kennedy M."/>
            <person name="Grigoriev I.V."/>
            <person name="Spatafora J.W."/>
        </authorList>
    </citation>
    <scope>NUCLEOTIDE SEQUENCE [LARGE SCALE GENOMIC DNA]</scope>
    <source>
        <strain evidence="2 3">CBS 120377</strain>
    </source>
</reference>
<dbReference type="GeneID" id="28817723"/>
<dbReference type="KEGG" id="psco:LY89DRAFT_50453"/>
<keyword evidence="1" id="KW-0812">Transmembrane</keyword>
<evidence type="ECO:0000313" key="3">
    <source>
        <dbReference type="Proteomes" id="UP000070700"/>
    </source>
</evidence>